<evidence type="ECO:0008006" key="3">
    <source>
        <dbReference type="Google" id="ProtNLM"/>
    </source>
</evidence>
<evidence type="ECO:0000313" key="2">
    <source>
        <dbReference type="EMBL" id="GAI31185.1"/>
    </source>
</evidence>
<proteinExistence type="predicted"/>
<feature type="non-terminal residue" evidence="2">
    <location>
        <position position="1"/>
    </location>
</feature>
<name>X1NWL1_9ZZZZ</name>
<dbReference type="EMBL" id="BARV01016830">
    <property type="protein sequence ID" value="GAI31185.1"/>
    <property type="molecule type" value="Genomic_DNA"/>
</dbReference>
<dbReference type="PANTHER" id="PTHR36566:SF1">
    <property type="entry name" value="PYRIDINIUM-3,5-BISTHIOCARBOXYLIC ACID MONONUCLEOTIDE NICKEL INSERTION PROTEIN"/>
    <property type="match status" value="1"/>
</dbReference>
<dbReference type="Pfam" id="PF01969">
    <property type="entry name" value="Ni_insertion"/>
    <property type="match status" value="1"/>
</dbReference>
<keyword evidence="1" id="KW-0533">Nickel</keyword>
<evidence type="ECO:0000256" key="1">
    <source>
        <dbReference type="ARBA" id="ARBA00022596"/>
    </source>
</evidence>
<gene>
    <name evidence="2" type="ORF">S06H3_28793</name>
</gene>
<organism evidence="2">
    <name type="scientific">marine sediment metagenome</name>
    <dbReference type="NCBI Taxonomy" id="412755"/>
    <lineage>
        <taxon>unclassified sequences</taxon>
        <taxon>metagenomes</taxon>
        <taxon>ecological metagenomes</taxon>
    </lineage>
</organism>
<dbReference type="PANTHER" id="PTHR36566">
    <property type="entry name" value="NICKEL INSERTION PROTEIN-RELATED"/>
    <property type="match status" value="1"/>
</dbReference>
<dbReference type="Gene3D" id="3.30.70.1380">
    <property type="entry name" value="Transcriptional regulatory protein pf0864 domain like"/>
    <property type="match status" value="1"/>
</dbReference>
<reference evidence="2" key="1">
    <citation type="journal article" date="2014" name="Front. Microbiol.">
        <title>High frequency of phylogenetically diverse reductive dehalogenase-homologous genes in deep subseafloor sedimentary metagenomes.</title>
        <authorList>
            <person name="Kawai M."/>
            <person name="Futagami T."/>
            <person name="Toyoda A."/>
            <person name="Takaki Y."/>
            <person name="Nishi S."/>
            <person name="Hori S."/>
            <person name="Arai W."/>
            <person name="Tsubouchi T."/>
            <person name="Morono Y."/>
            <person name="Uchiyama I."/>
            <person name="Ito T."/>
            <person name="Fujiyama A."/>
            <person name="Inagaki F."/>
            <person name="Takami H."/>
        </authorList>
    </citation>
    <scope>NUCLEOTIDE SEQUENCE</scope>
    <source>
        <strain evidence="2">Expedition CK06-06</strain>
    </source>
</reference>
<sequence length="221" mass="24218">GKPIRGVAANVELTTPTGAALLVTLVNRFVNTYPAMRIDAIGYGVGARKLPSPNLVRVCIGEASARGLKLQEIALLETNVDDVSGEVIGYTIEKLIAEGALDASAVPVLMKKGRLGFFIKVLTKPKDAERLAHVLMLETGTLGVRVLPTVHRYTLEREIVQVDVKLAGRKFKPRVKVARERGKLVGFAAEYEDAKKIAERTGLPLRDVMRRVEEAARRKIR</sequence>
<protein>
    <recommendedName>
        <fullName evidence="3">TIGR00299 family protein</fullName>
    </recommendedName>
</protein>
<dbReference type="Gene3D" id="3.10.20.300">
    <property type="entry name" value="mk0293 like domain"/>
    <property type="match status" value="1"/>
</dbReference>
<accession>X1NWL1</accession>
<comment type="caution">
    <text evidence="2">The sequence shown here is derived from an EMBL/GenBank/DDBJ whole genome shotgun (WGS) entry which is preliminary data.</text>
</comment>
<dbReference type="InterPro" id="IPR002822">
    <property type="entry name" value="Ni_insertion"/>
</dbReference>
<dbReference type="AlphaFoldDB" id="X1NWL1"/>